<dbReference type="PROSITE" id="PS00893">
    <property type="entry name" value="NUDIX_BOX"/>
    <property type="match status" value="1"/>
</dbReference>
<protein>
    <submittedName>
        <fullName evidence="5">NUDIX domain-containing protein</fullName>
    </submittedName>
</protein>
<organism evidence="5 6">
    <name type="scientific">Deinococcus cavernae</name>
    <dbReference type="NCBI Taxonomy" id="2320857"/>
    <lineage>
        <taxon>Bacteria</taxon>
        <taxon>Thermotogati</taxon>
        <taxon>Deinococcota</taxon>
        <taxon>Deinococci</taxon>
        <taxon>Deinococcales</taxon>
        <taxon>Deinococcaceae</taxon>
        <taxon>Deinococcus</taxon>
    </lineage>
</organism>
<evidence type="ECO:0000259" key="4">
    <source>
        <dbReference type="PROSITE" id="PS51462"/>
    </source>
</evidence>
<dbReference type="PANTHER" id="PTHR43046:SF16">
    <property type="entry name" value="ADP-RIBOSE PYROPHOSPHATASE YJHB-RELATED"/>
    <property type="match status" value="1"/>
</dbReference>
<evidence type="ECO:0000313" key="6">
    <source>
        <dbReference type="Proteomes" id="UP000286287"/>
    </source>
</evidence>
<evidence type="ECO:0000256" key="3">
    <source>
        <dbReference type="SAM" id="MobiDB-lite"/>
    </source>
</evidence>
<accession>A0A418V5K6</accession>
<dbReference type="EMBL" id="QYUJ01000014">
    <property type="protein sequence ID" value="RJF71393.1"/>
    <property type="molecule type" value="Genomic_DNA"/>
</dbReference>
<sequence length="332" mass="36984">MRQPAEGRSRSQKPQPRHTGRVPDLRLLVDDVAFAVRAVLVCQRDGKLLVESGDYPFQNLPGGALLTGEALADGAAREWHEETGLKAQVVRLLGLVENFFKLNGRCWHELGFYFGVDAQDALPDEPFVVADNTANVLKWVDPLAVMDRPTYPTAALKLLDVPEGKFRHIINREAERPPAQDLRLDVHGTAFQLRVHLIYVQDGQLLTNTVPGSGFGFLPGGSVLLNEDSLTAARREFHEETGLHAQSARLVGIAEGFDCRTNRQQLGLCYRVETEERLPTRAFPVRDHDELQMQWVPLAEVESKPVHPRGLSKMLDVPEGGVEHSVTVWDTV</sequence>
<proteinExistence type="predicted"/>
<gene>
    <name evidence="5" type="ORF">D3875_07225</name>
</gene>
<dbReference type="AlphaFoldDB" id="A0A418V5K6"/>
<dbReference type="Pfam" id="PF00293">
    <property type="entry name" value="NUDIX"/>
    <property type="match status" value="2"/>
</dbReference>
<dbReference type="PROSITE" id="PS51462">
    <property type="entry name" value="NUDIX"/>
    <property type="match status" value="2"/>
</dbReference>
<dbReference type="PANTHER" id="PTHR43046">
    <property type="entry name" value="GDP-MANNOSE MANNOSYL HYDROLASE"/>
    <property type="match status" value="1"/>
</dbReference>
<dbReference type="InterPro" id="IPR000086">
    <property type="entry name" value="NUDIX_hydrolase_dom"/>
</dbReference>
<dbReference type="Proteomes" id="UP000286287">
    <property type="component" value="Unassembled WGS sequence"/>
</dbReference>
<comment type="caution">
    <text evidence="5">The sequence shown here is derived from an EMBL/GenBank/DDBJ whole genome shotgun (WGS) entry which is preliminary data.</text>
</comment>
<dbReference type="OrthoDB" id="9804442at2"/>
<keyword evidence="6" id="KW-1185">Reference proteome</keyword>
<evidence type="ECO:0000313" key="5">
    <source>
        <dbReference type="EMBL" id="RJF71393.1"/>
    </source>
</evidence>
<keyword evidence="2" id="KW-0378">Hydrolase</keyword>
<reference evidence="5 6" key="1">
    <citation type="submission" date="2018-09" db="EMBL/GenBank/DDBJ databases">
        <authorList>
            <person name="Zhu H."/>
        </authorList>
    </citation>
    <scope>NUCLEOTIDE SEQUENCE [LARGE SCALE GENOMIC DNA]</scope>
    <source>
        <strain evidence="5 6">K2S05-167</strain>
    </source>
</reference>
<evidence type="ECO:0000256" key="2">
    <source>
        <dbReference type="ARBA" id="ARBA00022801"/>
    </source>
</evidence>
<name>A0A418V5K6_9DEIO</name>
<feature type="domain" description="Nudix hydrolase" evidence="4">
    <location>
        <begin position="24"/>
        <end position="156"/>
    </location>
</feature>
<dbReference type="Gene3D" id="3.90.79.10">
    <property type="entry name" value="Nucleoside Triphosphate Pyrophosphohydrolase"/>
    <property type="match status" value="2"/>
</dbReference>
<comment type="cofactor">
    <cofactor evidence="1">
        <name>Mg(2+)</name>
        <dbReference type="ChEBI" id="CHEBI:18420"/>
    </cofactor>
</comment>
<dbReference type="InterPro" id="IPR020084">
    <property type="entry name" value="NUDIX_hydrolase_CS"/>
</dbReference>
<feature type="domain" description="Nudix hydrolase" evidence="4">
    <location>
        <begin position="149"/>
        <end position="319"/>
    </location>
</feature>
<dbReference type="GO" id="GO:0016787">
    <property type="term" value="F:hydrolase activity"/>
    <property type="evidence" value="ECO:0007669"/>
    <property type="project" value="UniProtKB-KW"/>
</dbReference>
<dbReference type="InterPro" id="IPR015797">
    <property type="entry name" value="NUDIX_hydrolase-like_dom_sf"/>
</dbReference>
<dbReference type="SUPFAM" id="SSF55811">
    <property type="entry name" value="Nudix"/>
    <property type="match status" value="2"/>
</dbReference>
<evidence type="ECO:0000256" key="1">
    <source>
        <dbReference type="ARBA" id="ARBA00001946"/>
    </source>
</evidence>
<feature type="region of interest" description="Disordered" evidence="3">
    <location>
        <begin position="1"/>
        <end position="21"/>
    </location>
</feature>